<name>A0ABT8DUC9_9BURK</name>
<keyword evidence="2" id="KW-0813">Transport</keyword>
<evidence type="ECO:0000256" key="5">
    <source>
        <dbReference type="ARBA" id="ARBA00022989"/>
    </source>
</evidence>
<dbReference type="PANTHER" id="PTHR23517:SF3">
    <property type="entry name" value="INTEGRAL MEMBRANE TRANSPORT PROTEIN"/>
    <property type="match status" value="1"/>
</dbReference>
<proteinExistence type="predicted"/>
<feature type="transmembrane region" description="Helical" evidence="7">
    <location>
        <begin position="192"/>
        <end position="210"/>
    </location>
</feature>
<evidence type="ECO:0000313" key="10">
    <source>
        <dbReference type="Proteomes" id="UP001228044"/>
    </source>
</evidence>
<evidence type="ECO:0000256" key="3">
    <source>
        <dbReference type="ARBA" id="ARBA00022475"/>
    </source>
</evidence>
<evidence type="ECO:0000259" key="8">
    <source>
        <dbReference type="PROSITE" id="PS50850"/>
    </source>
</evidence>
<keyword evidence="3" id="KW-1003">Cell membrane</keyword>
<dbReference type="InterPro" id="IPR036259">
    <property type="entry name" value="MFS_trans_sf"/>
</dbReference>
<dbReference type="SUPFAM" id="SSF103473">
    <property type="entry name" value="MFS general substrate transporter"/>
    <property type="match status" value="1"/>
</dbReference>
<comment type="caution">
    <text evidence="9">The sequence shown here is derived from an EMBL/GenBank/DDBJ whole genome shotgun (WGS) entry which is preliminary data.</text>
</comment>
<organism evidence="9 10">
    <name type="scientific">Roseateles violae</name>
    <dbReference type="NCBI Taxonomy" id="3058042"/>
    <lineage>
        <taxon>Bacteria</taxon>
        <taxon>Pseudomonadati</taxon>
        <taxon>Pseudomonadota</taxon>
        <taxon>Betaproteobacteria</taxon>
        <taxon>Burkholderiales</taxon>
        <taxon>Sphaerotilaceae</taxon>
        <taxon>Roseateles</taxon>
    </lineage>
</organism>
<feature type="domain" description="Major facilitator superfamily (MFS) profile" evidence="8">
    <location>
        <begin position="25"/>
        <end position="417"/>
    </location>
</feature>
<dbReference type="PANTHER" id="PTHR23517">
    <property type="entry name" value="RESISTANCE PROTEIN MDTM, PUTATIVE-RELATED-RELATED"/>
    <property type="match status" value="1"/>
</dbReference>
<dbReference type="InterPro" id="IPR011701">
    <property type="entry name" value="MFS"/>
</dbReference>
<dbReference type="InterPro" id="IPR020846">
    <property type="entry name" value="MFS_dom"/>
</dbReference>
<keyword evidence="6 7" id="KW-0472">Membrane</keyword>
<sequence>MPASSSSASPLAASSDSEIRHPQWVLFAVCALALMSTAGVAMPYPILAPIFVGGPVDDFTHWLGLPPELLMGIALAANPLGILIGSLFVGPLSDRYGRRRVLTVTLSATLLGYLLTAWGLAERWYPLFLAARFVTGLTEGNVAVARALLADLHPRIDRGKGFAWLNACLYGGWLLGPLIGGLTVGWGEPVPFLLAALAMLPCLAILGWAVPGSPLQPGQGLWAAMRERQSLGLLRQDAVLRRLFWLQLCYGLGCNALYEFAPLWLLQNMGLDGRGIAFVTACQCLAMTLASVIAGRVAGQARQPLHRASLMALVAALGLTALALLPGRAGMLVIVALGVPLAIYNTLLPAWMSERFAAHGQGRVMGLLSTIFCLANVAIAIAGGLLALLDTRWIMGLGGATALGAALQLLRLSRSERRAPVQDTM</sequence>
<dbReference type="InterPro" id="IPR050171">
    <property type="entry name" value="MFS_Transporters"/>
</dbReference>
<evidence type="ECO:0000256" key="7">
    <source>
        <dbReference type="SAM" id="Phobius"/>
    </source>
</evidence>
<feature type="transmembrane region" description="Helical" evidence="7">
    <location>
        <begin position="331"/>
        <end position="352"/>
    </location>
</feature>
<dbReference type="EMBL" id="JAUHHC010000004">
    <property type="protein sequence ID" value="MDN3921911.1"/>
    <property type="molecule type" value="Genomic_DNA"/>
</dbReference>
<keyword evidence="5 7" id="KW-1133">Transmembrane helix</keyword>
<feature type="transmembrane region" description="Helical" evidence="7">
    <location>
        <begin position="69"/>
        <end position="89"/>
    </location>
</feature>
<evidence type="ECO:0000256" key="4">
    <source>
        <dbReference type="ARBA" id="ARBA00022692"/>
    </source>
</evidence>
<evidence type="ECO:0000256" key="6">
    <source>
        <dbReference type="ARBA" id="ARBA00023136"/>
    </source>
</evidence>
<feature type="transmembrane region" description="Helical" evidence="7">
    <location>
        <begin position="161"/>
        <end position="186"/>
    </location>
</feature>
<comment type="subcellular location">
    <subcellularLocation>
        <location evidence="1">Cell membrane</location>
        <topology evidence="1">Multi-pass membrane protein</topology>
    </subcellularLocation>
</comment>
<feature type="transmembrane region" description="Helical" evidence="7">
    <location>
        <begin position="24"/>
        <end position="46"/>
    </location>
</feature>
<keyword evidence="4 7" id="KW-0812">Transmembrane</keyword>
<evidence type="ECO:0000256" key="2">
    <source>
        <dbReference type="ARBA" id="ARBA00022448"/>
    </source>
</evidence>
<dbReference type="Gene3D" id="1.20.1250.20">
    <property type="entry name" value="MFS general substrate transporter like domains"/>
    <property type="match status" value="1"/>
</dbReference>
<feature type="transmembrane region" description="Helical" evidence="7">
    <location>
        <begin position="127"/>
        <end position="149"/>
    </location>
</feature>
<protein>
    <submittedName>
        <fullName evidence="9">MFS transporter</fullName>
    </submittedName>
</protein>
<feature type="transmembrane region" description="Helical" evidence="7">
    <location>
        <begin position="243"/>
        <end position="264"/>
    </location>
</feature>
<feature type="transmembrane region" description="Helical" evidence="7">
    <location>
        <begin position="364"/>
        <end position="387"/>
    </location>
</feature>
<dbReference type="PROSITE" id="PS00216">
    <property type="entry name" value="SUGAR_TRANSPORT_1"/>
    <property type="match status" value="1"/>
</dbReference>
<dbReference type="Proteomes" id="UP001228044">
    <property type="component" value="Unassembled WGS sequence"/>
</dbReference>
<evidence type="ECO:0000313" key="9">
    <source>
        <dbReference type="EMBL" id="MDN3921911.1"/>
    </source>
</evidence>
<evidence type="ECO:0000256" key="1">
    <source>
        <dbReference type="ARBA" id="ARBA00004651"/>
    </source>
</evidence>
<feature type="transmembrane region" description="Helical" evidence="7">
    <location>
        <begin position="393"/>
        <end position="410"/>
    </location>
</feature>
<dbReference type="PROSITE" id="PS50850">
    <property type="entry name" value="MFS"/>
    <property type="match status" value="1"/>
</dbReference>
<reference evidence="9 10" key="1">
    <citation type="submission" date="2023-06" db="EMBL/GenBank/DDBJ databases">
        <title>Pelomonas sp. PFR6 16S ribosomal RNA gene Genome sequencing and assembly.</title>
        <authorList>
            <person name="Woo H."/>
        </authorList>
    </citation>
    <scope>NUCLEOTIDE SEQUENCE [LARGE SCALE GENOMIC DNA]</scope>
    <source>
        <strain evidence="9 10">PFR6</strain>
    </source>
</reference>
<accession>A0ABT8DUC9</accession>
<feature type="transmembrane region" description="Helical" evidence="7">
    <location>
        <begin position="307"/>
        <end position="325"/>
    </location>
</feature>
<dbReference type="RefSeq" id="WP_290360214.1">
    <property type="nucleotide sequence ID" value="NZ_JAUHHC010000004.1"/>
</dbReference>
<feature type="transmembrane region" description="Helical" evidence="7">
    <location>
        <begin position="101"/>
        <end position="121"/>
    </location>
</feature>
<feature type="transmembrane region" description="Helical" evidence="7">
    <location>
        <begin position="276"/>
        <end position="295"/>
    </location>
</feature>
<gene>
    <name evidence="9" type="ORF">QWJ38_16600</name>
</gene>
<dbReference type="Pfam" id="PF07690">
    <property type="entry name" value="MFS_1"/>
    <property type="match status" value="1"/>
</dbReference>
<keyword evidence="10" id="KW-1185">Reference proteome</keyword>
<dbReference type="InterPro" id="IPR005829">
    <property type="entry name" value="Sugar_transporter_CS"/>
</dbReference>